<proteinExistence type="inferred from homology"/>
<evidence type="ECO:0000313" key="5">
    <source>
        <dbReference type="Proteomes" id="UP000034680"/>
    </source>
</evidence>
<dbReference type="InterPro" id="IPR010987">
    <property type="entry name" value="Glutathione-S-Trfase_C-like"/>
</dbReference>
<dbReference type="PROSITE" id="PS50404">
    <property type="entry name" value="GST_NTER"/>
    <property type="match status" value="1"/>
</dbReference>
<dbReference type="GO" id="GO:0005737">
    <property type="term" value="C:cytoplasm"/>
    <property type="evidence" value="ECO:0007669"/>
    <property type="project" value="TreeGrafter"/>
</dbReference>
<dbReference type="PANTHER" id="PTHR43968">
    <property type="match status" value="1"/>
</dbReference>
<dbReference type="SUPFAM" id="SSF47616">
    <property type="entry name" value="GST C-terminal domain-like"/>
    <property type="match status" value="1"/>
</dbReference>
<keyword evidence="4" id="KW-0808">Transferase</keyword>
<evidence type="ECO:0000259" key="2">
    <source>
        <dbReference type="PROSITE" id="PS50404"/>
    </source>
</evidence>
<dbReference type="Pfam" id="PF13409">
    <property type="entry name" value="GST_N_2"/>
    <property type="match status" value="1"/>
</dbReference>
<protein>
    <submittedName>
        <fullName evidence="4">Putative glutathione s-transferase domain-containing protein</fullName>
    </submittedName>
</protein>
<dbReference type="SFLD" id="SFLDG00358">
    <property type="entry name" value="Main_(cytGST)"/>
    <property type="match status" value="1"/>
</dbReference>
<dbReference type="InterPro" id="IPR050983">
    <property type="entry name" value="GST_Omega/HSP26"/>
</dbReference>
<dbReference type="AlphaFoldDB" id="A0A0G2FWG0"/>
<feature type="domain" description="GST N-terminal" evidence="2">
    <location>
        <begin position="6"/>
        <end position="85"/>
    </location>
</feature>
<dbReference type="GO" id="GO:0016740">
    <property type="term" value="F:transferase activity"/>
    <property type="evidence" value="ECO:0007669"/>
    <property type="project" value="UniProtKB-KW"/>
</dbReference>
<sequence length="233" mass="25629">MASKGAAIKLYTNHRCPWAHRAHITLAELGIPFEEEIIDLDSPRSPEYLKVNPRGLVPSLSYNGEIITESAVVAQFLADTYPSHLLPASSDPNGPLTRARIAFFVDAWFTKVNSFWFKALFAKTADEASENAEGLVKSVAKEIEPLLKDAGPFFGGSNKLTLAEVLTAPFVLRIKVYAKHALLPSSLAKDLHETTPNFHKWSEAVIASPSVTGIFNEDENVTRTKERIAKARA</sequence>
<dbReference type="Gene3D" id="1.20.1050.10">
    <property type="match status" value="1"/>
</dbReference>
<keyword evidence="5" id="KW-1185">Reference proteome</keyword>
<dbReference type="CDD" id="cd00299">
    <property type="entry name" value="GST_C_family"/>
    <property type="match status" value="1"/>
</dbReference>
<feature type="domain" description="GST C-terminal" evidence="3">
    <location>
        <begin position="94"/>
        <end position="224"/>
    </location>
</feature>
<dbReference type="InterPro" id="IPR004045">
    <property type="entry name" value="Glutathione_S-Trfase_N"/>
</dbReference>
<dbReference type="PANTHER" id="PTHR43968:SF8">
    <property type="entry name" value="S-TRANSFERASE, PUTATIVE (AFU_ORTHOLOGUE AFUA_2G00590)-RELATED"/>
    <property type="match status" value="1"/>
</dbReference>
<dbReference type="CDD" id="cd00570">
    <property type="entry name" value="GST_N_family"/>
    <property type="match status" value="1"/>
</dbReference>
<dbReference type="PROSITE" id="PS50405">
    <property type="entry name" value="GST_CTER"/>
    <property type="match status" value="1"/>
</dbReference>
<evidence type="ECO:0000259" key="3">
    <source>
        <dbReference type="PROSITE" id="PS50405"/>
    </source>
</evidence>
<comment type="similarity">
    <text evidence="1">Belongs to the GST superfamily.</text>
</comment>
<dbReference type="Proteomes" id="UP000034680">
    <property type="component" value="Unassembled WGS sequence"/>
</dbReference>
<name>A0A0G2FWG0_9PEZI</name>
<dbReference type="STRING" id="1214573.A0A0G2FWG0"/>
<reference evidence="4 5" key="1">
    <citation type="submission" date="2015-05" db="EMBL/GenBank/DDBJ databases">
        <title>Distinctive expansion of gene families associated with plant cell wall degradation and secondary metabolism in the genomes of grapevine trunk pathogens.</title>
        <authorList>
            <person name="Lawrence D.P."/>
            <person name="Travadon R."/>
            <person name="Rolshausen P.E."/>
            <person name="Baumgartner K."/>
        </authorList>
    </citation>
    <scope>NUCLEOTIDE SEQUENCE [LARGE SCALE GENOMIC DNA]</scope>
    <source>
        <strain evidence="4">DA912</strain>
    </source>
</reference>
<evidence type="ECO:0000313" key="4">
    <source>
        <dbReference type="EMBL" id="KKY38532.1"/>
    </source>
</evidence>
<dbReference type="OrthoDB" id="202840at2759"/>
<dbReference type="EMBL" id="LCUC01000057">
    <property type="protein sequence ID" value="KKY38532.1"/>
    <property type="molecule type" value="Genomic_DNA"/>
</dbReference>
<dbReference type="InterPro" id="IPR040079">
    <property type="entry name" value="Glutathione_S-Trfase"/>
</dbReference>
<reference evidence="4 5" key="2">
    <citation type="submission" date="2015-05" db="EMBL/GenBank/DDBJ databases">
        <authorList>
            <person name="Morales-Cruz A."/>
            <person name="Amrine K.C."/>
            <person name="Cantu D."/>
        </authorList>
    </citation>
    <scope>NUCLEOTIDE SEQUENCE [LARGE SCALE GENOMIC DNA]</scope>
    <source>
        <strain evidence="4">DA912</strain>
    </source>
</reference>
<evidence type="ECO:0000256" key="1">
    <source>
        <dbReference type="ARBA" id="ARBA00007409"/>
    </source>
</evidence>
<dbReference type="SFLD" id="SFLDS00019">
    <property type="entry name" value="Glutathione_Transferase_(cytos"/>
    <property type="match status" value="1"/>
</dbReference>
<gene>
    <name evidence="4" type="ORF">UCDDA912_g01524</name>
</gene>
<dbReference type="InterPro" id="IPR036282">
    <property type="entry name" value="Glutathione-S-Trfase_C_sf"/>
</dbReference>
<dbReference type="Gene3D" id="3.40.30.10">
    <property type="entry name" value="Glutaredoxin"/>
    <property type="match status" value="1"/>
</dbReference>
<accession>A0A0G2FWG0</accession>
<comment type="caution">
    <text evidence="4">The sequence shown here is derived from an EMBL/GenBank/DDBJ whole genome shotgun (WGS) entry which is preliminary data.</text>
</comment>
<dbReference type="SUPFAM" id="SSF52833">
    <property type="entry name" value="Thioredoxin-like"/>
    <property type="match status" value="1"/>
</dbReference>
<organism evidence="4 5">
    <name type="scientific">Diaporthe ampelina</name>
    <dbReference type="NCBI Taxonomy" id="1214573"/>
    <lineage>
        <taxon>Eukaryota</taxon>
        <taxon>Fungi</taxon>
        <taxon>Dikarya</taxon>
        <taxon>Ascomycota</taxon>
        <taxon>Pezizomycotina</taxon>
        <taxon>Sordariomycetes</taxon>
        <taxon>Sordariomycetidae</taxon>
        <taxon>Diaporthales</taxon>
        <taxon>Diaporthaceae</taxon>
        <taxon>Diaporthe</taxon>
    </lineage>
</organism>
<dbReference type="InterPro" id="IPR036249">
    <property type="entry name" value="Thioredoxin-like_sf"/>
</dbReference>